<gene>
    <name evidence="9" type="ORF">J2S03_001791</name>
</gene>
<dbReference type="EMBL" id="JAUSTP010000012">
    <property type="protein sequence ID" value="MDQ0189928.1"/>
    <property type="molecule type" value="Genomic_DNA"/>
</dbReference>
<keyword evidence="2" id="KW-0808">Transferase</keyword>
<dbReference type="InterPro" id="IPR042213">
    <property type="entry name" value="NBD_C_sf"/>
</dbReference>
<dbReference type="InterPro" id="IPR031475">
    <property type="entry name" value="NBD_C"/>
</dbReference>
<evidence type="ECO:0000256" key="2">
    <source>
        <dbReference type="ARBA" id="ARBA00022679"/>
    </source>
</evidence>
<evidence type="ECO:0000256" key="4">
    <source>
        <dbReference type="ARBA" id="ARBA00022777"/>
    </source>
</evidence>
<evidence type="ECO:0000259" key="8">
    <source>
        <dbReference type="Pfam" id="PF17042"/>
    </source>
</evidence>
<dbReference type="Pfam" id="PF07005">
    <property type="entry name" value="SBD_N"/>
    <property type="match status" value="1"/>
</dbReference>
<evidence type="ECO:0000256" key="1">
    <source>
        <dbReference type="ARBA" id="ARBA00005715"/>
    </source>
</evidence>
<dbReference type="InterPro" id="IPR037051">
    <property type="entry name" value="4-carb_acid_sugar_kinase_N_sf"/>
</dbReference>
<proteinExistence type="inferred from homology"/>
<evidence type="ECO:0000313" key="10">
    <source>
        <dbReference type="Proteomes" id="UP001232973"/>
    </source>
</evidence>
<keyword evidence="3" id="KW-0547">Nucleotide-binding</keyword>
<evidence type="ECO:0000256" key="5">
    <source>
        <dbReference type="ARBA" id="ARBA00022840"/>
    </source>
</evidence>
<accession>A0ABT9XI13</accession>
<organism evidence="9 10">
    <name type="scientific">Alicyclobacillus cycloheptanicus</name>
    <dbReference type="NCBI Taxonomy" id="1457"/>
    <lineage>
        <taxon>Bacteria</taxon>
        <taxon>Bacillati</taxon>
        <taxon>Bacillota</taxon>
        <taxon>Bacilli</taxon>
        <taxon>Bacillales</taxon>
        <taxon>Alicyclobacillaceae</taxon>
        <taxon>Alicyclobacillus</taxon>
    </lineage>
</organism>
<keyword evidence="6" id="KW-0119">Carbohydrate metabolism</keyword>
<dbReference type="Pfam" id="PF17042">
    <property type="entry name" value="NBD_C"/>
    <property type="match status" value="1"/>
</dbReference>
<sequence length="428" mass="46149">MKHAIIVGDDLTGCNAASALFRELGWRITTWIDPQECGDAGTHPGGVVVWNSASRLLSEQEAVSRVHQMVTRVRARISDEDALWGKRIDSTLRGHVAAETEAMMDALPNLDCAVVVAAFPASGRVVRAGQLLVHGVPVNETEIAQDPYTPVLDADVCRVLRGRAARPVHRLPLDLLEAPNEARRSITGWLQAGDRPLLVCDAVSQADIEAWANLFAGLSIRILSVDPGPFTTAYMAAKQRLHRHVLVVSGSVMPTSVQQLDALEAAYDLKLVRVRLDRLLDPVSRRTEHAERVAEVLAGLKRHNVVGFRTDGAAPPTQVEGRAITRAIAELALDILDHVAFQGLYVSGGEVAYETLQALGVRALEPLLQICPLGVLSRVVDGPRGLYIVTKGGSVGHPEALVDSVRLLLSTMDEPNTGIYTTGGPHVD</sequence>
<comment type="caution">
    <text evidence="9">The sequence shown here is derived from an EMBL/GenBank/DDBJ whole genome shotgun (WGS) entry which is preliminary data.</text>
</comment>
<dbReference type="Gene3D" id="3.40.50.10840">
    <property type="entry name" value="Putative sugar-binding, N-terminal domain"/>
    <property type="match status" value="1"/>
</dbReference>
<keyword evidence="5" id="KW-0067">ATP-binding</keyword>
<evidence type="ECO:0000256" key="6">
    <source>
        <dbReference type="ARBA" id="ARBA00023277"/>
    </source>
</evidence>
<name>A0ABT9XI13_9BACL</name>
<dbReference type="Proteomes" id="UP001232973">
    <property type="component" value="Unassembled WGS sequence"/>
</dbReference>
<reference evidence="9 10" key="1">
    <citation type="submission" date="2023-07" db="EMBL/GenBank/DDBJ databases">
        <title>Genomic Encyclopedia of Type Strains, Phase IV (KMG-IV): sequencing the most valuable type-strain genomes for metagenomic binning, comparative biology and taxonomic classification.</title>
        <authorList>
            <person name="Goeker M."/>
        </authorList>
    </citation>
    <scope>NUCLEOTIDE SEQUENCE [LARGE SCALE GENOMIC DNA]</scope>
    <source>
        <strain evidence="9 10">DSM 4006</strain>
    </source>
</reference>
<keyword evidence="10" id="KW-1185">Reference proteome</keyword>
<protein>
    <submittedName>
        <fullName evidence="9">Uncharacterized protein YgbK (DUF1537 family)</fullName>
    </submittedName>
</protein>
<feature type="domain" description="Four-carbon acid sugar kinase N-terminal" evidence="7">
    <location>
        <begin position="5"/>
        <end position="233"/>
    </location>
</feature>
<comment type="similarity">
    <text evidence="1">Belongs to the four-carbon acid sugar kinase family.</text>
</comment>
<dbReference type="InterPro" id="IPR010737">
    <property type="entry name" value="4-carb_acid_sugar_kinase_N"/>
</dbReference>
<evidence type="ECO:0000256" key="3">
    <source>
        <dbReference type="ARBA" id="ARBA00022741"/>
    </source>
</evidence>
<dbReference type="SUPFAM" id="SSF142764">
    <property type="entry name" value="YgbK-like"/>
    <property type="match status" value="1"/>
</dbReference>
<dbReference type="RefSeq" id="WP_274456959.1">
    <property type="nucleotide sequence ID" value="NZ_CP067097.1"/>
</dbReference>
<evidence type="ECO:0000313" key="9">
    <source>
        <dbReference type="EMBL" id="MDQ0189928.1"/>
    </source>
</evidence>
<feature type="domain" description="Four-carbon acid sugar kinase nucleotide binding" evidence="8">
    <location>
        <begin position="246"/>
        <end position="401"/>
    </location>
</feature>
<keyword evidence="4" id="KW-0418">Kinase</keyword>
<evidence type="ECO:0000259" key="7">
    <source>
        <dbReference type="Pfam" id="PF07005"/>
    </source>
</evidence>
<dbReference type="Gene3D" id="3.40.980.20">
    <property type="entry name" value="Four-carbon acid sugar kinase, nucleotide binding domain"/>
    <property type="match status" value="1"/>
</dbReference>